<evidence type="ECO:0000256" key="2">
    <source>
        <dbReference type="SAM" id="SignalP"/>
    </source>
</evidence>
<keyword evidence="1" id="KW-0472">Membrane</keyword>
<keyword evidence="1" id="KW-1133">Transmembrane helix</keyword>
<dbReference type="EMBL" id="CADCVE010000052">
    <property type="protein sequence ID" value="CAA9455759.1"/>
    <property type="molecule type" value="Genomic_DNA"/>
</dbReference>
<feature type="signal peptide" evidence="2">
    <location>
        <begin position="1"/>
        <end position="20"/>
    </location>
</feature>
<evidence type="ECO:0000256" key="1">
    <source>
        <dbReference type="SAM" id="Phobius"/>
    </source>
</evidence>
<accession>A0A6J4QUR7</accession>
<sequence>MSVTLLACVVLLMFAAPAQAQEEAGPILTEARVVVEMNQDGNNNVEATYTVEGTEGLEGGPLEHLLVSQPGAEVNEISVVEGGSGEVESPEGEGVTRVQVPVSGDPATYTLRYEVRTDQQTFTVPLVVPDVVVAQPGDSDIVIETLLPEGERLTGEVFPSVTGREMRDGRQVLIHRVNNVPSRTIAQYGEEVGSFGISNLTVGAALAVFGAVLFFWYRTTFGGGSR</sequence>
<keyword evidence="2" id="KW-0732">Signal</keyword>
<organism evidence="3">
    <name type="scientific">uncultured Rubrobacteraceae bacterium</name>
    <dbReference type="NCBI Taxonomy" id="349277"/>
    <lineage>
        <taxon>Bacteria</taxon>
        <taxon>Bacillati</taxon>
        <taxon>Actinomycetota</taxon>
        <taxon>Rubrobacteria</taxon>
        <taxon>Rubrobacterales</taxon>
        <taxon>Rubrobacteraceae</taxon>
        <taxon>environmental samples</taxon>
    </lineage>
</organism>
<name>A0A6J4QUR7_9ACTN</name>
<feature type="transmembrane region" description="Helical" evidence="1">
    <location>
        <begin position="195"/>
        <end position="217"/>
    </location>
</feature>
<gene>
    <name evidence="3" type="ORF">AVDCRST_MAG28-2421</name>
</gene>
<protein>
    <submittedName>
        <fullName evidence="3">Uncharacterized protein</fullName>
    </submittedName>
</protein>
<evidence type="ECO:0000313" key="3">
    <source>
        <dbReference type="EMBL" id="CAA9455759.1"/>
    </source>
</evidence>
<proteinExistence type="predicted"/>
<keyword evidence="1" id="KW-0812">Transmembrane</keyword>
<reference evidence="3" key="1">
    <citation type="submission" date="2020-02" db="EMBL/GenBank/DDBJ databases">
        <authorList>
            <person name="Meier V. D."/>
        </authorList>
    </citation>
    <scope>NUCLEOTIDE SEQUENCE</scope>
    <source>
        <strain evidence="3">AVDCRST_MAG28</strain>
    </source>
</reference>
<dbReference type="AlphaFoldDB" id="A0A6J4QUR7"/>
<feature type="chain" id="PRO_5027097309" evidence="2">
    <location>
        <begin position="21"/>
        <end position="226"/>
    </location>
</feature>